<dbReference type="EMBL" id="RXOL01000002">
    <property type="protein sequence ID" value="RVQ67598.1"/>
    <property type="molecule type" value="Genomic_DNA"/>
</dbReference>
<proteinExistence type="predicted"/>
<dbReference type="GO" id="GO:0016020">
    <property type="term" value="C:membrane"/>
    <property type="evidence" value="ECO:0007669"/>
    <property type="project" value="UniProtKB-SubCell"/>
</dbReference>
<evidence type="ECO:0000256" key="1">
    <source>
        <dbReference type="ARBA" id="ARBA00004141"/>
    </source>
</evidence>
<feature type="domain" description="O-antigen ligase-related" evidence="6">
    <location>
        <begin position="231"/>
        <end position="375"/>
    </location>
</feature>
<feature type="transmembrane region" description="Helical" evidence="5">
    <location>
        <begin position="422"/>
        <end position="441"/>
    </location>
</feature>
<feature type="transmembrane region" description="Helical" evidence="5">
    <location>
        <begin position="273"/>
        <end position="293"/>
    </location>
</feature>
<dbReference type="Pfam" id="PF04932">
    <property type="entry name" value="Wzy_C"/>
    <property type="match status" value="1"/>
</dbReference>
<evidence type="ECO:0000313" key="8">
    <source>
        <dbReference type="Proteomes" id="UP000283003"/>
    </source>
</evidence>
<evidence type="ECO:0000256" key="2">
    <source>
        <dbReference type="ARBA" id="ARBA00022692"/>
    </source>
</evidence>
<evidence type="ECO:0000256" key="4">
    <source>
        <dbReference type="ARBA" id="ARBA00023136"/>
    </source>
</evidence>
<feature type="transmembrane region" description="Helical" evidence="5">
    <location>
        <begin position="153"/>
        <end position="175"/>
    </location>
</feature>
<evidence type="ECO:0000313" key="7">
    <source>
        <dbReference type="EMBL" id="RVQ67598.1"/>
    </source>
</evidence>
<gene>
    <name evidence="7" type="ORF">EKN06_06530</name>
</gene>
<comment type="caution">
    <text evidence="7">The sequence shown here is derived from an EMBL/GenBank/DDBJ whole genome shotgun (WGS) entry which is preliminary data.</text>
</comment>
<dbReference type="InterPro" id="IPR007016">
    <property type="entry name" value="O-antigen_ligase-rel_domated"/>
</dbReference>
<keyword evidence="4 5" id="KW-0472">Membrane</keyword>
<accession>A0A437GY63</accession>
<feature type="transmembrane region" description="Helical" evidence="5">
    <location>
        <begin position="360"/>
        <end position="387"/>
    </location>
</feature>
<sequence>MHMKSNSRHDRVLLAPAALAGAFVVAAIVLGGGGTPAPRAELALEVLGAITLLFMLFAASWRTRPVPGAIYVLAGVTAILPILHLVPLPPSLWQSLPGRETEIAALTLIGAQNDWMPLSLVPSATLASLLSLGPPLLVLLMTAKLSADERAGLLPLVAWSGLAAFMLGVLQVTSGSERFYLYADSSAGWLTGFQAGRNLAADMLTIAMLAWAAIQPMRIFGAAGRFVGAAGIALLALGVLFTGSRAGIAIMVIVLPLAFHLAGTFRAIPRRKLLFAVAGFFLSAVGAVMALLTSPAARRSLERLDSLESIRTDIWADAWAAALAYWPAGGGMGGFISLFMPFERLEVLDGLRTNRAHNDYLELLIEAGAPGMVLLAMAIAVIGWLAWRALRAGGHASRQITFALGTIGVVAAHSLVDYPLRSMSIACLFAMAVAMLCPALSPEFRKGRST</sequence>
<feature type="transmembrane region" description="Helical" evidence="5">
    <location>
        <begin position="12"/>
        <end position="30"/>
    </location>
</feature>
<comment type="subcellular location">
    <subcellularLocation>
        <location evidence="1">Membrane</location>
        <topology evidence="1">Multi-pass membrane protein</topology>
    </subcellularLocation>
</comment>
<dbReference type="AlphaFoldDB" id="A0A437GY63"/>
<reference evidence="7 8" key="1">
    <citation type="submission" date="2018-12" db="EMBL/GenBank/DDBJ databases">
        <title>Croceicoccus ponticola sp. nov., a lipolytic bacterium isolated from seawater.</title>
        <authorList>
            <person name="Yoon J.-H."/>
        </authorList>
    </citation>
    <scope>NUCLEOTIDE SEQUENCE [LARGE SCALE GENOMIC DNA]</scope>
    <source>
        <strain evidence="7 8">GM-16</strain>
    </source>
</reference>
<dbReference type="PANTHER" id="PTHR37422">
    <property type="entry name" value="TEICHURONIC ACID BIOSYNTHESIS PROTEIN TUAE"/>
    <property type="match status" value="1"/>
</dbReference>
<feature type="transmembrane region" description="Helical" evidence="5">
    <location>
        <begin position="226"/>
        <end position="253"/>
    </location>
</feature>
<evidence type="ECO:0000256" key="5">
    <source>
        <dbReference type="SAM" id="Phobius"/>
    </source>
</evidence>
<feature type="transmembrane region" description="Helical" evidence="5">
    <location>
        <begin position="120"/>
        <end position="141"/>
    </location>
</feature>
<keyword evidence="7" id="KW-0436">Ligase</keyword>
<name>A0A437GY63_9SPHN</name>
<feature type="transmembrane region" description="Helical" evidence="5">
    <location>
        <begin position="68"/>
        <end position="86"/>
    </location>
</feature>
<dbReference type="InterPro" id="IPR051533">
    <property type="entry name" value="WaaL-like"/>
</dbReference>
<dbReference type="PANTHER" id="PTHR37422:SF23">
    <property type="entry name" value="TEICHURONIC ACID BIOSYNTHESIS PROTEIN TUAE"/>
    <property type="match status" value="1"/>
</dbReference>
<feature type="transmembrane region" description="Helical" evidence="5">
    <location>
        <begin position="195"/>
        <end position="214"/>
    </location>
</feature>
<keyword evidence="2 5" id="KW-0812">Transmembrane</keyword>
<keyword evidence="3 5" id="KW-1133">Transmembrane helix</keyword>
<evidence type="ECO:0000259" key="6">
    <source>
        <dbReference type="Pfam" id="PF04932"/>
    </source>
</evidence>
<dbReference type="Proteomes" id="UP000283003">
    <property type="component" value="Unassembled WGS sequence"/>
</dbReference>
<feature type="transmembrane region" description="Helical" evidence="5">
    <location>
        <begin position="42"/>
        <end position="61"/>
    </location>
</feature>
<organism evidence="7 8">
    <name type="scientific">Croceicoccus ponticola</name>
    <dbReference type="NCBI Taxonomy" id="2217664"/>
    <lineage>
        <taxon>Bacteria</taxon>
        <taxon>Pseudomonadati</taxon>
        <taxon>Pseudomonadota</taxon>
        <taxon>Alphaproteobacteria</taxon>
        <taxon>Sphingomonadales</taxon>
        <taxon>Erythrobacteraceae</taxon>
        <taxon>Croceicoccus</taxon>
    </lineage>
</organism>
<dbReference type="GO" id="GO:0016874">
    <property type="term" value="F:ligase activity"/>
    <property type="evidence" value="ECO:0007669"/>
    <property type="project" value="UniProtKB-KW"/>
</dbReference>
<evidence type="ECO:0000256" key="3">
    <source>
        <dbReference type="ARBA" id="ARBA00022989"/>
    </source>
</evidence>
<feature type="transmembrane region" description="Helical" evidence="5">
    <location>
        <begin position="314"/>
        <end position="340"/>
    </location>
</feature>
<keyword evidence="8" id="KW-1185">Reference proteome</keyword>
<protein>
    <submittedName>
        <fullName evidence="7">O-antigen ligase family protein</fullName>
    </submittedName>
</protein>
<dbReference type="OrthoDB" id="7628239at2"/>